<feature type="transmembrane region" description="Helical" evidence="1">
    <location>
        <begin position="855"/>
        <end position="879"/>
    </location>
</feature>
<dbReference type="Gene3D" id="3.30.70.1440">
    <property type="entry name" value="Multidrug efflux transporter AcrB pore domain"/>
    <property type="match status" value="1"/>
</dbReference>
<sequence>MYRFAINNPIAILMFFIALIIFGVFSIFSMPINLYPKVDIPLIKITTAANGDLKFIESKITKEIENAISNIQGIKNINSTSYNNFSISVVEFELGKNLEIAANDIRDKLSTINLPAKPTLEKISPDAGSVVSLFLSSNDKLKLMRKIDNDIKPFLQKITGVGVINDIAFLKPQVQINLSPNALQKYHINALDVAKIIQSHNFKQYLGEFENSKDNFTIKGYFEAQNLKELENIRIFSGVFLKDVANISYGLEEQKQLAMLDVKDGVLLELNKISGYNSLKVIENIKNSLKTLQTIAGNDIEIKIVYDKSQNILKHINQVIFDMVFGVILTLLIVYVFLRNISATILAFIVLPTSIISSFFLIDLLGYDINRLTIIALTLSIGIFIDDAIVIIESIAKKAKTLPPLEASFEGIKEIGFSVLSISAVLLCVFIPIAYMNSVPGLFFNVLATSVASGVIISYLVSVFLIPTLSARFLNTSESTFYKKSEFLFTKLDLYYENLLYKILANKIKFILSTIIIIFLCFSLAPKIGLDFLPIEEDSQIQILLESKEDLSLEAMKIKSLKVYEDIKQDPNIAYAYLLIGYNDAKEIKKAKIYAKLKPLNERKFRQPKLISIFQEKLNSYEDLKIKVLELPKIEGAGIEDPVQIQILGDDLKLIKEAIDRMKEVFLKHEGFVAIDDNEGDLKEEIAITIHREKAAKLGINPQELAYVLAYSFGNLSVGSMDFNNFKDEIILSFDKKFKQNPSSLDLIEIKNQNNENIKLSSIADFSYKKDLSSINRHNKTTSIKLTSSIENISLGDVRKIFESNLAYILGDNNLSFAYSGFLDFLDDTISGFLFSISLGMILIYLILASLYSSLILPLIIMISMPLAFGGACFGIFITGNHFSLFVLVAIILLFGMVGKNAILLVDVANKKCDEGMEVEKALIYAGKSRLRAILMTTFAMIFSMLPLALSKGSGFEGNSPMAIAIIFGLISSTLLTLLVVPALFKFTYNLDKKIKKIYQRKKI</sequence>
<feature type="transmembrane region" description="Helical" evidence="1">
    <location>
        <begin position="442"/>
        <end position="466"/>
    </location>
</feature>
<dbReference type="Pfam" id="PF00873">
    <property type="entry name" value="ACR_tran"/>
    <property type="match status" value="1"/>
</dbReference>
<keyword evidence="1" id="KW-1133">Transmembrane helix</keyword>
<dbReference type="Gene3D" id="3.30.70.1430">
    <property type="entry name" value="Multidrug efflux transporter AcrB pore domain"/>
    <property type="match status" value="2"/>
</dbReference>
<feature type="transmembrane region" description="Helical" evidence="1">
    <location>
        <begin position="417"/>
        <end position="436"/>
    </location>
</feature>
<comment type="caution">
    <text evidence="2">The sequence shown here is derived from an EMBL/GenBank/DDBJ whole genome shotgun (WGS) entry which is preliminary data.</text>
</comment>
<name>A0A5C7DNG8_9BACT</name>
<reference evidence="2 3" key="1">
    <citation type="submission" date="2019-07" db="EMBL/GenBank/DDBJ databases">
        <title>Rapid identification of Enteric Bacteria from Whole Genome Sequences (WGS) using Average Nucleotide Identity (ANI).</title>
        <authorList>
            <person name="Lane C."/>
        </authorList>
    </citation>
    <scope>NUCLEOTIDE SEQUENCE [LARGE SCALE GENOMIC DNA]</scope>
    <source>
        <strain evidence="2 3">2016D-0250</strain>
    </source>
</reference>
<dbReference type="SUPFAM" id="SSF82693">
    <property type="entry name" value="Multidrug efflux transporter AcrB pore domain, PN1, PN2, PC1 and PC2 subdomains"/>
    <property type="match status" value="3"/>
</dbReference>
<dbReference type="Gene3D" id="3.30.2090.10">
    <property type="entry name" value="Multidrug efflux transporter AcrB TolC docking domain, DN and DC subdomains"/>
    <property type="match status" value="2"/>
</dbReference>
<keyword evidence="1" id="KW-0472">Membrane</keyword>
<dbReference type="InterPro" id="IPR001036">
    <property type="entry name" value="Acrflvin-R"/>
</dbReference>
<feature type="transmembrane region" description="Helical" evidence="1">
    <location>
        <begin position="962"/>
        <end position="985"/>
    </location>
</feature>
<feature type="transmembrane region" description="Helical" evidence="1">
    <location>
        <begin position="931"/>
        <end position="950"/>
    </location>
</feature>
<dbReference type="AlphaFoldDB" id="A0A5C7DNG8"/>
<proteinExistence type="predicted"/>
<evidence type="ECO:0000313" key="3">
    <source>
        <dbReference type="Proteomes" id="UP000321310"/>
    </source>
</evidence>
<dbReference type="GO" id="GO:0005886">
    <property type="term" value="C:plasma membrane"/>
    <property type="evidence" value="ECO:0007669"/>
    <property type="project" value="TreeGrafter"/>
</dbReference>
<dbReference type="Gene3D" id="1.20.1640.10">
    <property type="entry name" value="Multidrug efflux transporter AcrB transmembrane domain"/>
    <property type="match status" value="2"/>
</dbReference>
<dbReference type="EMBL" id="VOWB01000027">
    <property type="protein sequence ID" value="TXE83494.1"/>
    <property type="molecule type" value="Genomic_DNA"/>
</dbReference>
<feature type="transmembrane region" description="Helical" evidence="1">
    <location>
        <begin position="510"/>
        <end position="530"/>
    </location>
</feature>
<feature type="transmembrane region" description="Helical" evidence="1">
    <location>
        <begin position="885"/>
        <end position="910"/>
    </location>
</feature>
<dbReference type="InterPro" id="IPR027463">
    <property type="entry name" value="AcrB_DN_DC_subdom"/>
</dbReference>
<dbReference type="GO" id="GO:0042910">
    <property type="term" value="F:xenobiotic transmembrane transporter activity"/>
    <property type="evidence" value="ECO:0007669"/>
    <property type="project" value="TreeGrafter"/>
</dbReference>
<gene>
    <name evidence="2" type="ORF">FPD46_02320</name>
</gene>
<evidence type="ECO:0000256" key="1">
    <source>
        <dbReference type="SAM" id="Phobius"/>
    </source>
</evidence>
<feature type="transmembrane region" description="Helical" evidence="1">
    <location>
        <begin position="830"/>
        <end position="848"/>
    </location>
</feature>
<dbReference type="SUPFAM" id="SSF82714">
    <property type="entry name" value="Multidrug efflux transporter AcrB TolC docking domain, DN and DC subdomains"/>
    <property type="match status" value="2"/>
</dbReference>
<keyword evidence="1" id="KW-0812">Transmembrane</keyword>
<organism evidence="2 3">
    <name type="scientific">Campylobacter peloridis</name>
    <dbReference type="NCBI Taxonomy" id="488546"/>
    <lineage>
        <taxon>Bacteria</taxon>
        <taxon>Pseudomonadati</taxon>
        <taxon>Campylobacterota</taxon>
        <taxon>Epsilonproteobacteria</taxon>
        <taxon>Campylobacterales</taxon>
        <taxon>Campylobacteraceae</taxon>
        <taxon>Campylobacter</taxon>
    </lineage>
</organism>
<protein>
    <submittedName>
        <fullName evidence="2">Efflux RND transporter permease subunit</fullName>
    </submittedName>
</protein>
<feature type="transmembrane region" description="Helical" evidence="1">
    <location>
        <begin position="345"/>
        <end position="362"/>
    </location>
</feature>
<dbReference type="PANTHER" id="PTHR32063:SF0">
    <property type="entry name" value="SWARMING MOTILITY PROTEIN SWRC"/>
    <property type="match status" value="1"/>
</dbReference>
<feature type="transmembrane region" description="Helical" evidence="1">
    <location>
        <begin position="319"/>
        <end position="338"/>
    </location>
</feature>
<evidence type="ECO:0000313" key="2">
    <source>
        <dbReference type="EMBL" id="TXE83494.1"/>
    </source>
</evidence>
<feature type="transmembrane region" description="Helical" evidence="1">
    <location>
        <begin position="12"/>
        <end position="35"/>
    </location>
</feature>
<dbReference type="Gene3D" id="3.30.70.1320">
    <property type="entry name" value="Multidrug efflux transporter AcrB pore domain like"/>
    <property type="match status" value="1"/>
</dbReference>
<dbReference type="Proteomes" id="UP000321310">
    <property type="component" value="Unassembled WGS sequence"/>
</dbReference>
<dbReference type="PANTHER" id="PTHR32063">
    <property type="match status" value="1"/>
</dbReference>
<feature type="transmembrane region" description="Helical" evidence="1">
    <location>
        <begin position="374"/>
        <end position="396"/>
    </location>
</feature>
<dbReference type="RefSeq" id="WP_147575162.1">
    <property type="nucleotide sequence ID" value="NZ_VOWB01000027.1"/>
</dbReference>
<accession>A0A5C7DNG8</accession>
<dbReference type="SUPFAM" id="SSF82866">
    <property type="entry name" value="Multidrug efflux transporter AcrB transmembrane domain"/>
    <property type="match status" value="2"/>
</dbReference>
<dbReference type="PRINTS" id="PR00702">
    <property type="entry name" value="ACRIFLAVINRP"/>
</dbReference>